<feature type="domain" description="Gfo/Idh/MocA-like oxidoreductase N-terminal" evidence="1">
    <location>
        <begin position="10"/>
        <end position="126"/>
    </location>
</feature>
<dbReference type="Gene3D" id="3.40.50.720">
    <property type="entry name" value="NAD(P)-binding Rossmann-like Domain"/>
    <property type="match status" value="1"/>
</dbReference>
<name>A0ABR5SHY8_9BACT</name>
<dbReference type="InterPro" id="IPR036291">
    <property type="entry name" value="NAD(P)-bd_dom_sf"/>
</dbReference>
<dbReference type="InterPro" id="IPR055170">
    <property type="entry name" value="GFO_IDH_MocA-like_dom"/>
</dbReference>
<dbReference type="EMBL" id="LNQR01000027">
    <property type="protein sequence ID" value="KWT91859.1"/>
    <property type="molecule type" value="Genomic_DNA"/>
</dbReference>
<dbReference type="Proteomes" id="UP000060487">
    <property type="component" value="Unassembled WGS sequence"/>
</dbReference>
<comment type="caution">
    <text evidence="3">The sequence shown here is derived from an EMBL/GenBank/DDBJ whole genome shotgun (WGS) entry which is preliminary data.</text>
</comment>
<dbReference type="Pfam" id="PF22725">
    <property type="entry name" value="GFO_IDH_MocA_C3"/>
    <property type="match status" value="1"/>
</dbReference>
<reference evidence="3 4" key="1">
    <citation type="submission" date="2015-11" db="EMBL/GenBank/DDBJ databases">
        <authorList>
            <person name="Lin W."/>
        </authorList>
    </citation>
    <scope>NUCLEOTIDE SEQUENCE [LARGE SCALE GENOMIC DNA]</scope>
    <source>
        <strain evidence="3 4">HCH-1</strain>
    </source>
</reference>
<keyword evidence="3" id="KW-0560">Oxidoreductase</keyword>
<protein>
    <submittedName>
        <fullName evidence="3">UDP-N-acetyl-D-glucosamine dehydrogenase</fullName>
        <ecNumber evidence="3">1.1.1.18</ecNumber>
    </submittedName>
</protein>
<evidence type="ECO:0000259" key="2">
    <source>
        <dbReference type="Pfam" id="PF22725"/>
    </source>
</evidence>
<dbReference type="RefSeq" id="WP_085051191.1">
    <property type="nucleotide sequence ID" value="NZ_LNQR01000027.1"/>
</dbReference>
<accession>A0ABR5SHY8</accession>
<dbReference type="PANTHER" id="PTHR43377">
    <property type="entry name" value="BILIVERDIN REDUCTASE A"/>
    <property type="match status" value="1"/>
</dbReference>
<dbReference type="SUPFAM" id="SSF55347">
    <property type="entry name" value="Glyceraldehyde-3-phosphate dehydrogenase-like, C-terminal domain"/>
    <property type="match status" value="1"/>
</dbReference>
<dbReference type="GO" id="GO:0050112">
    <property type="term" value="F:inositol 2-dehydrogenase (NAD+) activity"/>
    <property type="evidence" value="ECO:0007669"/>
    <property type="project" value="UniProtKB-EC"/>
</dbReference>
<evidence type="ECO:0000313" key="3">
    <source>
        <dbReference type="EMBL" id="KWT91859.1"/>
    </source>
</evidence>
<organism evidence="3 4">
    <name type="scientific">Candidatus Magnetominusculus xianensis</name>
    <dbReference type="NCBI Taxonomy" id="1748249"/>
    <lineage>
        <taxon>Bacteria</taxon>
        <taxon>Pseudomonadati</taxon>
        <taxon>Nitrospirota</taxon>
        <taxon>Nitrospiria</taxon>
        <taxon>Nitrospirales</taxon>
        <taxon>Nitrospiraceae</taxon>
        <taxon>Candidatus Magnetominusculus</taxon>
    </lineage>
</organism>
<dbReference type="EC" id="1.1.1.18" evidence="3"/>
<dbReference type="SUPFAM" id="SSF51735">
    <property type="entry name" value="NAD(P)-binding Rossmann-fold domains"/>
    <property type="match status" value="1"/>
</dbReference>
<dbReference type="PANTHER" id="PTHR43377:SF1">
    <property type="entry name" value="BILIVERDIN REDUCTASE A"/>
    <property type="match status" value="1"/>
</dbReference>
<evidence type="ECO:0000313" key="4">
    <source>
        <dbReference type="Proteomes" id="UP000060487"/>
    </source>
</evidence>
<keyword evidence="4" id="KW-1185">Reference proteome</keyword>
<dbReference type="InterPro" id="IPR000683">
    <property type="entry name" value="Gfo/Idh/MocA-like_OxRdtase_N"/>
</dbReference>
<sequence length="318" mass="34376">MQALEGTKPLRVGLIGVGYFGKHHGRIVTELENAVLTAVCDTEFSRAAEAAQRYNCQAFATVDESLPLTDAFIIATPTQTHSGIAMKCLRAGKHVFVEKPITEAVDEASQLIDEANKRGLILQVGHVERYNAGVRKLSTLLDSPAYIETQRLSPLIERAAGIDVTLDLMIHDIDIVLSIAKSPVKSINAAGATVLTGCIDTAKAWIEFDSGLKAFLAAGRLSAEKRRTLTLSQRNECLSLDYQSGMITKYIRNGSAIKAIPLDEPPMAEPLKEELRSFTESILTGKKPVVTGECGRKALSLALSIGNIIRESVSSVMI</sequence>
<feature type="domain" description="GFO/IDH/MocA-like oxidoreductase" evidence="2">
    <location>
        <begin position="157"/>
        <end position="228"/>
    </location>
</feature>
<dbReference type="InterPro" id="IPR051450">
    <property type="entry name" value="Gfo/Idh/MocA_Oxidoreductases"/>
</dbReference>
<evidence type="ECO:0000259" key="1">
    <source>
        <dbReference type="Pfam" id="PF01408"/>
    </source>
</evidence>
<dbReference type="Gene3D" id="3.30.360.10">
    <property type="entry name" value="Dihydrodipicolinate Reductase, domain 2"/>
    <property type="match status" value="1"/>
</dbReference>
<gene>
    <name evidence="3" type="ORF">ASN18_0662</name>
</gene>
<dbReference type="Pfam" id="PF01408">
    <property type="entry name" value="GFO_IDH_MocA"/>
    <property type="match status" value="1"/>
</dbReference>
<proteinExistence type="predicted"/>